<evidence type="ECO:0000259" key="11">
    <source>
        <dbReference type="PROSITE" id="PS50262"/>
    </source>
</evidence>
<feature type="transmembrane region" description="Helical" evidence="10">
    <location>
        <begin position="1370"/>
        <end position="1392"/>
    </location>
</feature>
<feature type="transmembrane region" description="Helical" evidence="10">
    <location>
        <begin position="842"/>
        <end position="864"/>
    </location>
</feature>
<feature type="transmembrane region" description="Helical" evidence="10">
    <location>
        <begin position="655"/>
        <end position="673"/>
    </location>
</feature>
<feature type="transmembrane region" description="Helical" evidence="10">
    <location>
        <begin position="1329"/>
        <end position="1350"/>
    </location>
</feature>
<evidence type="ECO:0000256" key="1">
    <source>
        <dbReference type="ARBA" id="ARBA00004651"/>
    </source>
</evidence>
<feature type="transmembrane region" description="Helical" evidence="10">
    <location>
        <begin position="252"/>
        <end position="275"/>
    </location>
</feature>
<feature type="domain" description="G-protein coupled receptors family 1 profile" evidence="11">
    <location>
        <begin position="780"/>
        <end position="1045"/>
    </location>
</feature>
<dbReference type="GO" id="GO:0005886">
    <property type="term" value="C:plasma membrane"/>
    <property type="evidence" value="ECO:0007669"/>
    <property type="project" value="UniProtKB-SubCell"/>
</dbReference>
<dbReference type="SUPFAM" id="SSF81321">
    <property type="entry name" value="Family A G protein-coupled receptor-like"/>
    <property type="match status" value="4"/>
</dbReference>
<keyword evidence="2" id="KW-1003">Cell membrane</keyword>
<evidence type="ECO:0000256" key="8">
    <source>
        <dbReference type="ARBA" id="ARBA00023224"/>
    </source>
</evidence>
<feature type="transmembrane region" description="Helical" evidence="10">
    <location>
        <begin position="65"/>
        <end position="84"/>
    </location>
</feature>
<keyword evidence="13" id="KW-1185">Reference proteome</keyword>
<feature type="transmembrane region" description="Helical" evidence="10">
    <location>
        <begin position="1160"/>
        <end position="1179"/>
    </location>
</feature>
<feature type="domain" description="G-protein coupled receptors family 1 profile" evidence="11">
    <location>
        <begin position="1308"/>
        <end position="1573"/>
    </location>
</feature>
<feature type="transmembrane region" description="Helical" evidence="10">
    <location>
        <begin position="464"/>
        <end position="488"/>
    </location>
</feature>
<dbReference type="InterPro" id="IPR000276">
    <property type="entry name" value="GPCR_Rhodpsn"/>
</dbReference>
<feature type="transmembrane region" description="Helical" evidence="10">
    <location>
        <begin position="509"/>
        <end position="529"/>
    </location>
</feature>
<dbReference type="PANTHER" id="PTHR24247:SF278">
    <property type="entry name" value="HISTAMINE H2 RECEPTOR"/>
    <property type="match status" value="1"/>
</dbReference>
<feature type="transmembrane region" description="Helical" evidence="10">
    <location>
        <begin position="762"/>
        <end position="789"/>
    </location>
</feature>
<comment type="similarity">
    <text evidence="9">Belongs to the G-protein coupled receptor 1 family.</text>
</comment>
<evidence type="ECO:0000256" key="9">
    <source>
        <dbReference type="RuleBase" id="RU000688"/>
    </source>
</evidence>
<evidence type="ECO:0000256" key="3">
    <source>
        <dbReference type="ARBA" id="ARBA00022692"/>
    </source>
</evidence>
<dbReference type="Proteomes" id="UP001159428">
    <property type="component" value="Unassembled WGS sequence"/>
</dbReference>
<reference evidence="12 13" key="1">
    <citation type="submission" date="2022-05" db="EMBL/GenBank/DDBJ databases">
        <authorList>
            <consortium name="Genoscope - CEA"/>
            <person name="William W."/>
        </authorList>
    </citation>
    <scope>NUCLEOTIDE SEQUENCE [LARGE SCALE GENOMIC DNA]</scope>
</reference>
<feature type="transmembrane region" description="Helical" evidence="10">
    <location>
        <begin position="190"/>
        <end position="212"/>
    </location>
</feature>
<feature type="transmembrane region" description="Helical" evidence="10">
    <location>
        <begin position="926"/>
        <end position="954"/>
    </location>
</feature>
<feature type="transmembrane region" description="Helical" evidence="10">
    <location>
        <begin position="26"/>
        <end position="53"/>
    </location>
</feature>
<dbReference type="InterPro" id="IPR017452">
    <property type="entry name" value="GPCR_Rhodpsn_7TM"/>
</dbReference>
<feature type="transmembrane region" description="Helical" evidence="10">
    <location>
        <begin position="992"/>
        <end position="1015"/>
    </location>
</feature>
<evidence type="ECO:0000256" key="4">
    <source>
        <dbReference type="ARBA" id="ARBA00022989"/>
    </source>
</evidence>
<evidence type="ECO:0000313" key="12">
    <source>
        <dbReference type="EMBL" id="CAH3143169.1"/>
    </source>
</evidence>
<dbReference type="CDD" id="cd14967">
    <property type="entry name" value="7tmA_amine_R-like"/>
    <property type="match status" value="3"/>
</dbReference>
<evidence type="ECO:0000256" key="7">
    <source>
        <dbReference type="ARBA" id="ARBA00023170"/>
    </source>
</evidence>
<gene>
    <name evidence="12" type="ORF">PMEA_00020470</name>
</gene>
<keyword evidence="5 9" id="KW-0297">G-protein coupled receptor</keyword>
<feature type="domain" description="G-protein coupled receptors family 1 profile" evidence="11">
    <location>
        <begin position="44"/>
        <end position="307"/>
    </location>
</feature>
<dbReference type="Pfam" id="PF00001">
    <property type="entry name" value="7tm_1"/>
    <property type="match status" value="4"/>
</dbReference>
<keyword evidence="4 10" id="KW-1133">Transmembrane helix</keyword>
<evidence type="ECO:0000256" key="2">
    <source>
        <dbReference type="ARBA" id="ARBA00022475"/>
    </source>
</evidence>
<evidence type="ECO:0000256" key="6">
    <source>
        <dbReference type="ARBA" id="ARBA00023136"/>
    </source>
</evidence>
<feature type="transmembrane region" description="Helical" evidence="10">
    <location>
        <begin position="1413"/>
        <end position="1434"/>
    </location>
</feature>
<accession>A0AAU9XC11</accession>
<feature type="transmembrane region" description="Helical" evidence="10">
    <location>
        <begin position="104"/>
        <end position="128"/>
    </location>
</feature>
<feature type="transmembrane region" description="Helical" evidence="10">
    <location>
        <begin position="885"/>
        <end position="906"/>
    </location>
</feature>
<keyword evidence="7 9" id="KW-0675">Receptor</keyword>
<dbReference type="PROSITE" id="PS00237">
    <property type="entry name" value="G_PROTEIN_RECEP_F1_1"/>
    <property type="match status" value="4"/>
</dbReference>
<feature type="non-terminal residue" evidence="12">
    <location>
        <position position="1590"/>
    </location>
</feature>
<feature type="transmembrane region" description="Helical" evidence="10">
    <location>
        <begin position="549"/>
        <end position="574"/>
    </location>
</feature>
<sequence>MNNSLAQHKLNSSDEEIQTFDFMPGFVYPVATCHIIILTVAAVGNLLVCYAILANRNLRINPTNLFIFSLALSDLLTVTLVLPFDIEGICLQWVWNHGEIMCRAWITMYLITVPTSILTLLAVSVDRYKSLSDPLNRFRRCRFMTRKRAFFICFIIWLYSFLCALLPVMGWRTADYFVYDKVCYFPFTQVYFILTSVLNFILPLLVTCGIYIKIYTIASTHHKNVEGDDSRKFRSTEEKKVYSRNVRAAKTISIFVGAFFCCWVPFSSVSIIAFICGESCTGSIPYEARIVLLMFGYLNSALNPFLFAFRNRRFKATYSLMVKSLKARSKPERKISRSTLTQSTIGSEVLDSQDINVRLQSKMNNSSGSHPSVARDEWSYSFTDAFKFPVLTVYIIIVVVAVIGNIMVCFAILVDKSLRSNPTTILLFSLAFSDLLTVTTVTPLQTEEFFLRGTWFYGKTMCKLWSTVFYIAVPTSILTLLVLSVDRYNHLTDPLNRFRKTRFMTRKKAMMINCLIWFYTVLFASIPYTDWGDFHYESFAFDKRCWFPYISSYTTVTSFLNFLLPLLITCGIYIKIYRIASVRNKNVTTARRCECGKLTFTQETNNYIGNLKAAKTISMFVGVSFFCWVPYSTFIIINCVCIHCRQHIPPETYPFLLMLGYLSSALNPFLFAFRSKSFKFIYSKMLRSIMVLKPKPSPDSRRVSSISQMTLASEIPCSMEEGIILQARPRKRLTLLRMNNSSDHNSSGLRIQEPFFGFSPLFIYPIASLYIVIVVVAIIGNLMVSYAILANRNLRNNPTNLLLLSLAISDLLTVTLAVPFDIELLFLNGKWKHGKTMCITFLTVYLITVPTSIFTLLAISVDRYKTLKDPLGRFRRSQFITQRRSLIVIAVVWSYCIVWALLPIMGWRDRSVEPIYKGTCSVPYTIVYNLLTSIMNFIFPLLLTCVFYILIYLIAHKHHNVNKRGGLPSTFKPTKEDNKMYSRNMKAAKTTAMFVVVMFLCWQPYTYFSIIANLIGDTWDPYPYELYLVLLMLGYLNSALNPFLFAFRNKRFQSVYRKLLRSTTLGKFNSLGTIRRRSTFSQSTSNSQIPEEESREVLSKDRHHCDNCVTGCNGIRKLWSKTKENVFFVYFRLECIYISQVKYPDTVCVVINICGRLVQYSVFSASFFSLISLNLYIIYSCLCNLKAFCLVKREAAEVQFVRGDFNHFAPERLMTAIITKLVILNVFSLINNCKTGRWFISGRRLVISTKVSVLQRPRKRLKLLRMNNSSDHDSSGLRTQEPSFDMSPFFTYSVASLYFVIVVVAIIGNLMVSYAILADRNLRNNPTNLLLLSLAISDLLTVTLAVPFDIELLLLNGKWKHGKTMCITFNTVYVIIVPTSIFTLLAISVDRYKTLKNPLGRFRRSQFITQRRSLIVIALVWSYCIVWALLPIMGWQDKSVGPIYKSTCPLHYAVFYNILTSIMNFVFPLLLTCVFYILIYLIARKHRNVNKRGGLPSTFRPTKEDNKMYSRNMKAAKTTAMFVVVIFLCWLPYTYFSIIANLVGDIRDPYRFELFWVLLMFGYLNSALNPFLFAFLNKRFQSVYRKLLRS</sequence>
<feature type="domain" description="G-protein coupled receptors family 1 profile" evidence="11">
    <location>
        <begin position="404"/>
        <end position="671"/>
    </location>
</feature>
<evidence type="ECO:0000256" key="5">
    <source>
        <dbReference type="ARBA" id="ARBA00023040"/>
    </source>
</evidence>
<dbReference type="PROSITE" id="PS50262">
    <property type="entry name" value="G_PROTEIN_RECEP_F1_2"/>
    <property type="match status" value="4"/>
</dbReference>
<protein>
    <recommendedName>
        <fullName evidence="11">G-protein coupled receptors family 1 profile domain-containing protein</fullName>
    </recommendedName>
</protein>
<dbReference type="GO" id="GO:0030594">
    <property type="term" value="F:neurotransmitter receptor activity"/>
    <property type="evidence" value="ECO:0007669"/>
    <property type="project" value="TreeGrafter"/>
</dbReference>
<dbReference type="Gene3D" id="1.20.1070.10">
    <property type="entry name" value="Rhodopsin 7-helix transmembrane proteins"/>
    <property type="match status" value="4"/>
</dbReference>
<dbReference type="GO" id="GO:0030425">
    <property type="term" value="C:dendrite"/>
    <property type="evidence" value="ECO:0007669"/>
    <property type="project" value="TreeGrafter"/>
</dbReference>
<dbReference type="PRINTS" id="PR00237">
    <property type="entry name" value="GPCRRHODOPSN"/>
</dbReference>
<dbReference type="GO" id="GO:0004993">
    <property type="term" value="F:G protein-coupled serotonin receptor activity"/>
    <property type="evidence" value="ECO:0007669"/>
    <property type="project" value="TreeGrafter"/>
</dbReference>
<feature type="transmembrane region" description="Helical" evidence="10">
    <location>
        <begin position="149"/>
        <end position="170"/>
    </location>
</feature>
<keyword evidence="8 9" id="KW-0807">Transducer</keyword>
<feature type="transmembrane region" description="Helical" evidence="10">
    <location>
        <begin position="1454"/>
        <end position="1482"/>
    </location>
</feature>
<dbReference type="EMBL" id="CALNXJ010000037">
    <property type="protein sequence ID" value="CAH3143169.1"/>
    <property type="molecule type" value="Genomic_DNA"/>
</dbReference>
<dbReference type="PANTHER" id="PTHR24247">
    <property type="entry name" value="5-HYDROXYTRYPTAMINE RECEPTOR"/>
    <property type="match status" value="1"/>
</dbReference>
<feature type="transmembrane region" description="Helical" evidence="10">
    <location>
        <begin position="1027"/>
        <end position="1047"/>
    </location>
</feature>
<keyword evidence="6 10" id="KW-0472">Membrane</keyword>
<feature type="transmembrane region" description="Helical" evidence="10">
    <location>
        <begin position="391"/>
        <end position="413"/>
    </location>
</feature>
<dbReference type="GO" id="GO:0007268">
    <property type="term" value="P:chemical synaptic transmission"/>
    <property type="evidence" value="ECO:0007669"/>
    <property type="project" value="TreeGrafter"/>
</dbReference>
<name>A0AAU9XC11_9CNID</name>
<dbReference type="GO" id="GO:0007187">
    <property type="term" value="P:G protein-coupled receptor signaling pathway, coupled to cyclic nucleotide second messenger"/>
    <property type="evidence" value="ECO:0007669"/>
    <property type="project" value="TreeGrafter"/>
</dbReference>
<comment type="subcellular location">
    <subcellularLocation>
        <location evidence="1">Cell membrane</location>
        <topology evidence="1">Multi-pass membrane protein</topology>
    </subcellularLocation>
</comment>
<feature type="transmembrane region" description="Helical" evidence="10">
    <location>
        <begin position="1554"/>
        <end position="1576"/>
    </location>
</feature>
<evidence type="ECO:0000256" key="10">
    <source>
        <dbReference type="SAM" id="Phobius"/>
    </source>
</evidence>
<dbReference type="GO" id="GO:0045202">
    <property type="term" value="C:synapse"/>
    <property type="evidence" value="ECO:0007669"/>
    <property type="project" value="GOC"/>
</dbReference>
<feature type="transmembrane region" description="Helical" evidence="10">
    <location>
        <begin position="1520"/>
        <end position="1542"/>
    </location>
</feature>
<feature type="transmembrane region" description="Helical" evidence="10">
    <location>
        <begin position="1289"/>
        <end position="1317"/>
    </location>
</feature>
<keyword evidence="3 9" id="KW-0812">Transmembrane</keyword>
<evidence type="ECO:0000313" key="13">
    <source>
        <dbReference type="Proteomes" id="UP001159428"/>
    </source>
</evidence>
<dbReference type="SMART" id="SM01381">
    <property type="entry name" value="7TM_GPCR_Srsx"/>
    <property type="match status" value="1"/>
</dbReference>
<comment type="caution">
    <text evidence="12">The sequence shown here is derived from an EMBL/GenBank/DDBJ whole genome shotgun (WGS) entry which is preliminary data.</text>
</comment>
<organism evidence="12 13">
    <name type="scientific">Pocillopora meandrina</name>
    <dbReference type="NCBI Taxonomy" id="46732"/>
    <lineage>
        <taxon>Eukaryota</taxon>
        <taxon>Metazoa</taxon>
        <taxon>Cnidaria</taxon>
        <taxon>Anthozoa</taxon>
        <taxon>Hexacorallia</taxon>
        <taxon>Scleractinia</taxon>
        <taxon>Astrocoeniina</taxon>
        <taxon>Pocilloporidae</taxon>
        <taxon>Pocillopora</taxon>
    </lineage>
</organism>
<proteinExistence type="inferred from homology"/>
<feature type="transmembrane region" description="Helical" evidence="10">
    <location>
        <begin position="801"/>
        <end position="822"/>
    </location>
</feature>